<protein>
    <submittedName>
        <fullName evidence="5">ShKT domain-containing protein</fullName>
    </submittedName>
</protein>
<evidence type="ECO:0000259" key="3">
    <source>
        <dbReference type="PROSITE" id="PS51670"/>
    </source>
</evidence>
<keyword evidence="4" id="KW-1185">Reference proteome</keyword>
<feature type="domain" description="ShKT" evidence="3">
    <location>
        <begin position="139"/>
        <end position="173"/>
    </location>
</feature>
<name>A0A1I8AAF5_9BILA</name>
<feature type="disulfide bond" evidence="1">
    <location>
        <begin position="99"/>
        <end position="133"/>
    </location>
</feature>
<feature type="disulfide bond" evidence="1">
    <location>
        <begin position="139"/>
        <end position="173"/>
    </location>
</feature>
<keyword evidence="1" id="KW-1015">Disulfide bond</keyword>
<proteinExistence type="predicted"/>
<reference evidence="5" key="1">
    <citation type="submission" date="2016-11" db="UniProtKB">
        <authorList>
            <consortium name="WormBaseParasite"/>
        </authorList>
    </citation>
    <scope>IDENTIFICATION</scope>
</reference>
<dbReference type="InterPro" id="IPR003582">
    <property type="entry name" value="ShKT_dom"/>
</dbReference>
<dbReference type="Gene3D" id="1.10.10.1940">
    <property type="match status" value="4"/>
</dbReference>
<dbReference type="WBParaSite" id="L893_g3896.t1">
    <property type="protein sequence ID" value="L893_g3896.t1"/>
    <property type="gene ID" value="L893_g3896"/>
</dbReference>
<dbReference type="Gene3D" id="1.10.10.1870">
    <property type="entry name" value="ShTK domain-like"/>
    <property type="match status" value="2"/>
</dbReference>
<dbReference type="AlphaFoldDB" id="A0A1I8AAF5"/>
<sequence>MMSEACPHSCGLCQMTRCKDALLDCPKMEPMCHDTRFKAIMEQQCARTCGACPTISLTTTPPPTEAPTTTSAPTTTTAPAPTTTALSVPEPTKPSNETCADMKPQCDVNRENCVGTIYSTWMQKYCPQTCGLCPTEPPCADLKPQCEYNKENCVGTIYSTWMLKYCRETCGLCPKKAPCMDLEPECPYNKENCVGTKYSPWMQKYCPYTCGICRIPPKPPAACVDEEPECEYNKPECVGSKYSPWMQRHCPYTCGLCAARLQSSCQDQHHSCGTFKSNGFCSNSFYDLEYRRMACGRTCGLC</sequence>
<comment type="caution">
    <text evidence="1">Lacks conserved residue(s) required for the propagation of feature annotation.</text>
</comment>
<feature type="disulfide bond" evidence="1">
    <location>
        <begin position="179"/>
        <end position="213"/>
    </location>
</feature>
<evidence type="ECO:0000256" key="2">
    <source>
        <dbReference type="SAM" id="MobiDB-lite"/>
    </source>
</evidence>
<dbReference type="PROSITE" id="PS51670">
    <property type="entry name" value="SHKT"/>
    <property type="match status" value="6"/>
</dbReference>
<dbReference type="PANTHER" id="PTHR21724">
    <property type="entry name" value="SHKT DOMAIN-CONTAINING PROTEIN"/>
    <property type="match status" value="1"/>
</dbReference>
<dbReference type="PANTHER" id="PTHR21724:SF109">
    <property type="entry name" value="SHKT DOMAIN-CONTAINING PROTEIN"/>
    <property type="match status" value="1"/>
</dbReference>
<feature type="disulfide bond" evidence="1">
    <location>
        <begin position="223"/>
        <end position="257"/>
    </location>
</feature>
<evidence type="ECO:0000313" key="4">
    <source>
        <dbReference type="Proteomes" id="UP000095287"/>
    </source>
</evidence>
<feature type="compositionally biased region" description="Low complexity" evidence="2">
    <location>
        <begin position="66"/>
        <end position="85"/>
    </location>
</feature>
<feature type="domain" description="ShKT" evidence="3">
    <location>
        <begin position="179"/>
        <end position="213"/>
    </location>
</feature>
<feature type="domain" description="ShKT" evidence="3">
    <location>
        <begin position="265"/>
        <end position="302"/>
    </location>
</feature>
<evidence type="ECO:0000313" key="5">
    <source>
        <dbReference type="WBParaSite" id="L893_g3896.t1"/>
    </source>
</evidence>
<accession>A0A1I8AAF5</accession>
<feature type="disulfide bond" evidence="1">
    <location>
        <begin position="18"/>
        <end position="52"/>
    </location>
</feature>
<organism evidence="4 5">
    <name type="scientific">Steinernema glaseri</name>
    <dbReference type="NCBI Taxonomy" id="37863"/>
    <lineage>
        <taxon>Eukaryota</taxon>
        <taxon>Metazoa</taxon>
        <taxon>Ecdysozoa</taxon>
        <taxon>Nematoda</taxon>
        <taxon>Chromadorea</taxon>
        <taxon>Rhabditida</taxon>
        <taxon>Tylenchina</taxon>
        <taxon>Panagrolaimomorpha</taxon>
        <taxon>Strongyloidoidea</taxon>
        <taxon>Steinernematidae</taxon>
        <taxon>Steinernema</taxon>
    </lineage>
</organism>
<feature type="domain" description="ShKT" evidence="3">
    <location>
        <begin position="99"/>
        <end position="133"/>
    </location>
</feature>
<feature type="region of interest" description="Disordered" evidence="2">
    <location>
        <begin position="60"/>
        <end position="99"/>
    </location>
</feature>
<dbReference type="Proteomes" id="UP000095287">
    <property type="component" value="Unplaced"/>
</dbReference>
<dbReference type="Pfam" id="PF01549">
    <property type="entry name" value="ShK"/>
    <property type="match status" value="7"/>
</dbReference>
<feature type="domain" description="ShKT" evidence="3">
    <location>
        <begin position="18"/>
        <end position="52"/>
    </location>
</feature>
<evidence type="ECO:0000256" key="1">
    <source>
        <dbReference type="PROSITE-ProRule" id="PRU01005"/>
    </source>
</evidence>
<dbReference type="SMART" id="SM00254">
    <property type="entry name" value="ShKT"/>
    <property type="match status" value="6"/>
</dbReference>
<feature type="domain" description="ShKT" evidence="3">
    <location>
        <begin position="223"/>
        <end position="257"/>
    </location>
</feature>